<protein>
    <submittedName>
        <fullName evidence="1">Uncharacterized protein</fullName>
    </submittedName>
</protein>
<comment type="caution">
    <text evidence="1">The sequence shown here is derived from an EMBL/GenBank/DDBJ whole genome shotgun (WGS) entry which is preliminary data.</text>
</comment>
<evidence type="ECO:0000313" key="2">
    <source>
        <dbReference type="Proteomes" id="UP000018372"/>
    </source>
</evidence>
<accession>R5VEY2</accession>
<dbReference type="Proteomes" id="UP000018372">
    <property type="component" value="Unassembled WGS sequence"/>
</dbReference>
<proteinExistence type="predicted"/>
<sequence>MKYFVYAKIENYLYHQRVLPENLSDRLNFVSFLSTLKKDLQKSCEIPNFVSVI</sequence>
<name>R5VEY2_9BACT</name>
<reference evidence="1" key="1">
    <citation type="submission" date="2012-11" db="EMBL/GenBank/DDBJ databases">
        <title>Dependencies among metagenomic species, viruses, plasmids and units of genetic variation.</title>
        <authorList>
            <person name="Nielsen H.B."/>
            <person name="Almeida M."/>
            <person name="Juncker A.S."/>
            <person name="Rasmussen S."/>
            <person name="Li J."/>
            <person name="Sunagawa S."/>
            <person name="Plichta D."/>
            <person name="Gautier L."/>
            <person name="Le Chatelier E."/>
            <person name="Peletier E."/>
            <person name="Bonde I."/>
            <person name="Nielsen T."/>
            <person name="Manichanh C."/>
            <person name="Arumugam M."/>
            <person name="Batto J."/>
            <person name="Santos M.B.Q.D."/>
            <person name="Blom N."/>
            <person name="Borruel N."/>
            <person name="Burgdorf K.S."/>
            <person name="Boumezbeur F."/>
            <person name="Casellas F."/>
            <person name="Dore J."/>
            <person name="Guarner F."/>
            <person name="Hansen T."/>
            <person name="Hildebrand F."/>
            <person name="Kaas R.S."/>
            <person name="Kennedy S."/>
            <person name="Kristiansen K."/>
            <person name="Kultima J.R."/>
            <person name="Leonard P."/>
            <person name="Levenez F."/>
            <person name="Lund O."/>
            <person name="Moumen B."/>
            <person name="Le Paslier D."/>
            <person name="Pons N."/>
            <person name="Pedersen O."/>
            <person name="Prifti E."/>
            <person name="Qin J."/>
            <person name="Raes J."/>
            <person name="Tap J."/>
            <person name="Tims S."/>
            <person name="Ussery D.W."/>
            <person name="Yamada T."/>
            <person name="MetaHit consortium"/>
            <person name="Renault P."/>
            <person name="Sicheritz-Ponten T."/>
            <person name="Bork P."/>
            <person name="Wang J."/>
            <person name="Brunak S."/>
            <person name="Ehrlich S.D."/>
        </authorList>
    </citation>
    <scope>NUCLEOTIDE SEQUENCE [LARGE SCALE GENOMIC DNA]</scope>
</reference>
<evidence type="ECO:0000313" key="1">
    <source>
        <dbReference type="EMBL" id="CCZ86469.1"/>
    </source>
</evidence>
<dbReference type="AlphaFoldDB" id="R5VEY2"/>
<gene>
    <name evidence="1" type="ORF">BN536_01332</name>
</gene>
<organism evidence="1 2">
    <name type="scientific">Phocaeicola plebeius CAG:211</name>
    <dbReference type="NCBI Taxonomy" id="1263052"/>
    <lineage>
        <taxon>Bacteria</taxon>
        <taxon>Pseudomonadati</taxon>
        <taxon>Bacteroidota</taxon>
        <taxon>Bacteroidia</taxon>
        <taxon>Bacteroidales</taxon>
        <taxon>Bacteroidaceae</taxon>
        <taxon>Phocaeicola</taxon>
    </lineage>
</organism>
<dbReference type="EMBL" id="CBAT010000036">
    <property type="protein sequence ID" value="CCZ86469.1"/>
    <property type="molecule type" value="Genomic_DNA"/>
</dbReference>